<dbReference type="RefSeq" id="WP_175145568.1">
    <property type="nucleotide sequence ID" value="NZ_CADFGL010000059.1"/>
</dbReference>
<organism evidence="2 3">
    <name type="scientific">Paraburkholderia phenoliruptrix</name>
    <dbReference type="NCBI Taxonomy" id="252970"/>
    <lineage>
        <taxon>Bacteria</taxon>
        <taxon>Pseudomonadati</taxon>
        <taxon>Pseudomonadota</taxon>
        <taxon>Betaproteobacteria</taxon>
        <taxon>Burkholderiales</taxon>
        <taxon>Burkholderiaceae</taxon>
        <taxon>Paraburkholderia</taxon>
    </lineage>
</organism>
<name>A0A6J5CNH2_9BURK</name>
<dbReference type="Proteomes" id="UP000494249">
    <property type="component" value="Unassembled WGS sequence"/>
</dbReference>
<feature type="transmembrane region" description="Helical" evidence="1">
    <location>
        <begin position="12"/>
        <end position="30"/>
    </location>
</feature>
<protein>
    <submittedName>
        <fullName evidence="2">Uncharacterized protein</fullName>
    </submittedName>
</protein>
<keyword evidence="1" id="KW-0812">Transmembrane</keyword>
<dbReference type="AlphaFoldDB" id="A0A6J5CNH2"/>
<keyword evidence="1" id="KW-0472">Membrane</keyword>
<evidence type="ECO:0000313" key="3">
    <source>
        <dbReference type="Proteomes" id="UP000494249"/>
    </source>
</evidence>
<proteinExistence type="predicted"/>
<gene>
    <name evidence="2" type="ORF">LMG22037_06336</name>
</gene>
<accession>A0A6J5CNH2</accession>
<evidence type="ECO:0000313" key="2">
    <source>
        <dbReference type="EMBL" id="CAB3739873.1"/>
    </source>
</evidence>
<dbReference type="EMBL" id="CADIKB010000063">
    <property type="protein sequence ID" value="CAB3739873.1"/>
    <property type="molecule type" value="Genomic_DNA"/>
</dbReference>
<feature type="transmembrane region" description="Helical" evidence="1">
    <location>
        <begin position="50"/>
        <end position="74"/>
    </location>
</feature>
<reference evidence="2 3" key="1">
    <citation type="submission" date="2020-04" db="EMBL/GenBank/DDBJ databases">
        <authorList>
            <person name="De Canck E."/>
        </authorList>
    </citation>
    <scope>NUCLEOTIDE SEQUENCE [LARGE SCALE GENOMIC DNA]</scope>
    <source>
        <strain evidence="2 3">LMG 22037</strain>
    </source>
</reference>
<sequence>MKAVVTRWRRSRAGQWTMVAVIAYVLFLWYEDLRSEATQGWIAAHGTDGTWATVFLVGLALGIVVGATCGPLLLEPVARRKGQSAQSR</sequence>
<evidence type="ECO:0000256" key="1">
    <source>
        <dbReference type="SAM" id="Phobius"/>
    </source>
</evidence>
<keyword evidence="1" id="KW-1133">Transmembrane helix</keyword>